<gene>
    <name evidence="1" type="ORF">Krac_3394</name>
</gene>
<evidence type="ECO:0000313" key="1">
    <source>
        <dbReference type="EMBL" id="EFH82571.1"/>
    </source>
</evidence>
<keyword evidence="2" id="KW-1185">Reference proteome</keyword>
<proteinExistence type="predicted"/>
<dbReference type="Proteomes" id="UP000004508">
    <property type="component" value="Unassembled WGS sequence"/>
</dbReference>
<dbReference type="EMBL" id="ADVG01000004">
    <property type="protein sequence ID" value="EFH82571.1"/>
    <property type="molecule type" value="Genomic_DNA"/>
</dbReference>
<dbReference type="RefSeq" id="WP_007920788.1">
    <property type="nucleotide sequence ID" value="NZ_ADVG01000004.1"/>
</dbReference>
<organism evidence="1 2">
    <name type="scientific">Ktedonobacter racemifer DSM 44963</name>
    <dbReference type="NCBI Taxonomy" id="485913"/>
    <lineage>
        <taxon>Bacteria</taxon>
        <taxon>Bacillati</taxon>
        <taxon>Chloroflexota</taxon>
        <taxon>Ktedonobacteria</taxon>
        <taxon>Ktedonobacterales</taxon>
        <taxon>Ktedonobacteraceae</taxon>
        <taxon>Ktedonobacter</taxon>
    </lineage>
</organism>
<sequence length="82" mass="9297">MRLRKTAAGVTVFSIMAWEREELAALGAQGREWVPFSSMGTGKQMRFLGKIHSQSREIQLEPGVEIEDRQVVVLGPVERRTR</sequence>
<dbReference type="InParanoid" id="D6U181"/>
<evidence type="ECO:0000313" key="2">
    <source>
        <dbReference type="Proteomes" id="UP000004508"/>
    </source>
</evidence>
<protein>
    <submittedName>
        <fullName evidence="1">Uncharacterized protein</fullName>
    </submittedName>
</protein>
<accession>D6U181</accession>
<comment type="caution">
    <text evidence="1">The sequence shown here is derived from an EMBL/GenBank/DDBJ whole genome shotgun (WGS) entry which is preliminary data.</text>
</comment>
<reference evidence="1 2" key="1">
    <citation type="journal article" date="2011" name="Stand. Genomic Sci.">
        <title>Non-contiguous finished genome sequence and contextual data of the filamentous soil bacterium Ktedonobacter racemifer type strain (SOSP1-21).</title>
        <authorList>
            <person name="Chang Y.J."/>
            <person name="Land M."/>
            <person name="Hauser L."/>
            <person name="Chertkov O."/>
            <person name="Del Rio T.G."/>
            <person name="Nolan M."/>
            <person name="Copeland A."/>
            <person name="Tice H."/>
            <person name="Cheng J.F."/>
            <person name="Lucas S."/>
            <person name="Han C."/>
            <person name="Goodwin L."/>
            <person name="Pitluck S."/>
            <person name="Ivanova N."/>
            <person name="Ovchinikova G."/>
            <person name="Pati A."/>
            <person name="Chen A."/>
            <person name="Palaniappan K."/>
            <person name="Mavromatis K."/>
            <person name="Liolios K."/>
            <person name="Brettin T."/>
            <person name="Fiebig A."/>
            <person name="Rohde M."/>
            <person name="Abt B."/>
            <person name="Goker M."/>
            <person name="Detter J.C."/>
            <person name="Woyke T."/>
            <person name="Bristow J."/>
            <person name="Eisen J.A."/>
            <person name="Markowitz V."/>
            <person name="Hugenholtz P."/>
            <person name="Kyrpides N.C."/>
            <person name="Klenk H.P."/>
            <person name="Lapidus A."/>
        </authorList>
    </citation>
    <scope>NUCLEOTIDE SEQUENCE [LARGE SCALE GENOMIC DNA]</scope>
    <source>
        <strain evidence="2">DSM 44963</strain>
    </source>
</reference>
<dbReference type="AlphaFoldDB" id="D6U181"/>
<name>D6U181_KTERA</name>